<evidence type="ECO:0000313" key="3">
    <source>
        <dbReference type="EMBL" id="MDV7715411.1"/>
    </source>
</evidence>
<sequence>MTKAQEAKYFVLGGSKLDGETKISSSTLETIASIAAKEIDGVIGLQAQTRERFSGFFFTKKYKQTKGVVVKQDEDGNLLFTVYAIFTYGVNIPKTALAIQNSVKSAISAATDLTVSDVDVVVSSLIHDKDVKPEIDPNNLFEEKKDQAKSKTTVKKQPAAKKRTSSRKSSRTSTAKSSKKTDPKKNTLKDN</sequence>
<comment type="similarity">
    <text evidence="1">Belongs to the asp23 family.</text>
</comment>
<comment type="caution">
    <text evidence="3">The sequence shown here is derived from an EMBL/GenBank/DDBJ whole genome shotgun (WGS) entry which is preliminary data.</text>
</comment>
<dbReference type="GeneID" id="75065657"/>
<dbReference type="EMBL" id="WERV01000004">
    <property type="protein sequence ID" value="MDV7715411.1"/>
    <property type="molecule type" value="Genomic_DNA"/>
</dbReference>
<dbReference type="Proteomes" id="UP001281024">
    <property type="component" value="Unassembled WGS sequence"/>
</dbReference>
<name>A0AAJ2UBJ5_OENOE</name>
<evidence type="ECO:0000256" key="1">
    <source>
        <dbReference type="ARBA" id="ARBA00005721"/>
    </source>
</evidence>
<evidence type="ECO:0000313" key="4">
    <source>
        <dbReference type="Proteomes" id="UP001281024"/>
    </source>
</evidence>
<feature type="region of interest" description="Disordered" evidence="2">
    <location>
        <begin position="136"/>
        <end position="191"/>
    </location>
</feature>
<dbReference type="AlphaFoldDB" id="A0AAJ2UBJ5"/>
<feature type="compositionally biased region" description="Basic and acidic residues" evidence="2">
    <location>
        <begin position="179"/>
        <end position="191"/>
    </location>
</feature>
<dbReference type="PANTHER" id="PTHR34297">
    <property type="entry name" value="HYPOTHETICAL CYTOSOLIC PROTEIN-RELATED"/>
    <property type="match status" value="1"/>
</dbReference>
<feature type="compositionally biased region" description="Basic and acidic residues" evidence="2">
    <location>
        <begin position="136"/>
        <end position="149"/>
    </location>
</feature>
<proteinExistence type="inferred from homology"/>
<feature type="compositionally biased region" description="Basic residues" evidence="2">
    <location>
        <begin position="152"/>
        <end position="170"/>
    </location>
</feature>
<dbReference type="InterPro" id="IPR005531">
    <property type="entry name" value="Asp23"/>
</dbReference>
<dbReference type="RefSeq" id="WP_002819104.1">
    <property type="nucleotide sequence ID" value="NZ_CP014324.1"/>
</dbReference>
<accession>A0AAJ2UBJ5</accession>
<dbReference type="Pfam" id="PF03780">
    <property type="entry name" value="Asp23"/>
    <property type="match status" value="1"/>
</dbReference>
<evidence type="ECO:0000256" key="2">
    <source>
        <dbReference type="SAM" id="MobiDB-lite"/>
    </source>
</evidence>
<dbReference type="PANTHER" id="PTHR34297:SF1">
    <property type="entry name" value="ASP23_GLS24 FAMILY ENVELOPE STRESS RESPONSE PROTEIN"/>
    <property type="match status" value="1"/>
</dbReference>
<reference evidence="3" key="1">
    <citation type="submission" date="2019-10" db="EMBL/GenBank/DDBJ databases">
        <title>Malate fermentation in French cider.</title>
        <authorList>
            <person name="Cousin F.J."/>
            <person name="Medina Fernandez S."/>
            <person name="Misery B."/>
            <person name="Laplace J.-M."/>
            <person name="Cretenet M."/>
        </authorList>
    </citation>
    <scope>NUCLEOTIDE SEQUENCE</scope>
    <source>
        <strain evidence="3">UCMA15129</strain>
    </source>
</reference>
<gene>
    <name evidence="3" type="ORF">GA838_06520</name>
</gene>
<organism evidence="3 4">
    <name type="scientific">Oenococcus oeni</name>
    <name type="common">Leuconostoc oenos</name>
    <dbReference type="NCBI Taxonomy" id="1247"/>
    <lineage>
        <taxon>Bacteria</taxon>
        <taxon>Bacillati</taxon>
        <taxon>Bacillota</taxon>
        <taxon>Bacilli</taxon>
        <taxon>Lactobacillales</taxon>
        <taxon>Lactobacillaceae</taxon>
        <taxon>Oenococcus</taxon>
    </lineage>
</organism>
<protein>
    <submittedName>
        <fullName evidence="3">Asp23/Gls24 family envelope stress response protein</fullName>
    </submittedName>
</protein>